<accession>A0ABV9MPK7</accession>
<evidence type="ECO:0000313" key="2">
    <source>
        <dbReference type="Proteomes" id="UP001595884"/>
    </source>
</evidence>
<proteinExistence type="predicted"/>
<protein>
    <recommendedName>
        <fullName evidence="3">SAM-dependent methyltransferase</fullName>
    </recommendedName>
</protein>
<dbReference type="RefSeq" id="WP_176484244.1">
    <property type="nucleotide sequence ID" value="NZ_BAAAVQ010000125.1"/>
</dbReference>
<gene>
    <name evidence="1" type="ORF">ACFO7V_17335</name>
</gene>
<evidence type="ECO:0008006" key="3">
    <source>
        <dbReference type="Google" id="ProtNLM"/>
    </source>
</evidence>
<comment type="caution">
    <text evidence="1">The sequence shown here is derived from an EMBL/GenBank/DDBJ whole genome shotgun (WGS) entry which is preliminary data.</text>
</comment>
<organism evidence="1 2">
    <name type="scientific">Glutamicibacter bergerei</name>
    <dbReference type="NCBI Taxonomy" id="256702"/>
    <lineage>
        <taxon>Bacteria</taxon>
        <taxon>Bacillati</taxon>
        <taxon>Actinomycetota</taxon>
        <taxon>Actinomycetes</taxon>
        <taxon>Micrococcales</taxon>
        <taxon>Micrococcaceae</taxon>
        <taxon>Glutamicibacter</taxon>
    </lineage>
</organism>
<reference evidence="2" key="1">
    <citation type="journal article" date="2019" name="Int. J. Syst. Evol. Microbiol.">
        <title>The Global Catalogue of Microorganisms (GCM) 10K type strain sequencing project: providing services to taxonomists for standard genome sequencing and annotation.</title>
        <authorList>
            <consortium name="The Broad Institute Genomics Platform"/>
            <consortium name="The Broad Institute Genome Sequencing Center for Infectious Disease"/>
            <person name="Wu L."/>
            <person name="Ma J."/>
        </authorList>
    </citation>
    <scope>NUCLEOTIDE SEQUENCE [LARGE SCALE GENOMIC DNA]</scope>
    <source>
        <strain evidence="2">CGMCC 1.12849</strain>
    </source>
</reference>
<evidence type="ECO:0000313" key="1">
    <source>
        <dbReference type="EMBL" id="MFC4717887.1"/>
    </source>
</evidence>
<dbReference type="EMBL" id="JBHSHE010000083">
    <property type="protein sequence ID" value="MFC4717887.1"/>
    <property type="molecule type" value="Genomic_DNA"/>
</dbReference>
<sequence>MSSPAIDDFELRGHTTVRSSDGTFLRVQTPTGAPARMLDPIRGQIGQQLEARAVQRMRPHPGRERLAVLCPTIGWESVHTALTGLDIQDIDDGGTPVAAHGLVVQVATTPAERSLLDALPDSGTAVLRCYREGEILFVDPLALAPGDPSGSQVLRRRLAASVAAEELDVWLGTARPADGTLEGLPALATQFLGARIRSMVAAWQYDTDELAALRRNLWRLDTRTLCSSQHPVLGFAEPAENPGRRR</sequence>
<name>A0ABV9MPK7_9MICC</name>
<keyword evidence="2" id="KW-1185">Reference proteome</keyword>
<dbReference type="Proteomes" id="UP001595884">
    <property type="component" value="Unassembled WGS sequence"/>
</dbReference>